<keyword evidence="1" id="KW-1185">Reference proteome</keyword>
<name>A0A183BID8_GLOPA</name>
<sequence length="252" mass="29762">MEQNIANEFNKNILCPEEKLPRAVVDQLLMLTFSFAVRLLVSTVFAEHKQYIQNFKFVLKLSDFSLTSFEVYKLLETILIDVETMDDKNNVQAVEQQPPALYTFVKHYFVEKLGKTHQSWPTSTKKLLRCELLQFGADLHDDARNLELFDEPLTNYLKAIQIDVDKCKGVTQFAEALRKILDKERKKHSFFQFKINFSHEIVEINLPNWKLPDYMQKENINELRYQKAKKTFDFLFSLSNCVPTFYEILKKN</sequence>
<reference evidence="1" key="1">
    <citation type="submission" date="2013-12" db="EMBL/GenBank/DDBJ databases">
        <authorList>
            <person name="Aslett M."/>
        </authorList>
    </citation>
    <scope>NUCLEOTIDE SEQUENCE [LARGE SCALE GENOMIC DNA]</scope>
    <source>
        <strain evidence="1">Lindley</strain>
    </source>
</reference>
<proteinExistence type="predicted"/>
<dbReference type="WBParaSite" id="GPLIN_000036700">
    <property type="protein sequence ID" value="GPLIN_000036700"/>
    <property type="gene ID" value="GPLIN_000036700"/>
</dbReference>
<dbReference type="Proteomes" id="UP000050741">
    <property type="component" value="Unassembled WGS sequence"/>
</dbReference>
<evidence type="ECO:0000313" key="1">
    <source>
        <dbReference type="Proteomes" id="UP000050741"/>
    </source>
</evidence>
<accession>A0A183BID8</accession>
<protein>
    <submittedName>
        <fullName evidence="2">Uncharacterized protein</fullName>
    </submittedName>
</protein>
<reference evidence="1" key="2">
    <citation type="submission" date="2014-05" db="EMBL/GenBank/DDBJ databases">
        <title>The genome and life-stage specific transcriptomes of Globodera pallida elucidate key aspects of plant parasitism by a cyst nematode.</title>
        <authorList>
            <person name="Cotton J.A."/>
            <person name="Lilley C.J."/>
            <person name="Jones L.M."/>
            <person name="Kikuchi T."/>
            <person name="Reid A.J."/>
            <person name="Thorpe P."/>
            <person name="Tsai I.J."/>
            <person name="Beasley H."/>
            <person name="Blok V."/>
            <person name="Cock P.J.A."/>
            <person name="Van den Akker S.E."/>
            <person name="Holroyd N."/>
            <person name="Hunt M."/>
            <person name="Mantelin S."/>
            <person name="Naghra H."/>
            <person name="Pain A."/>
            <person name="Palomares-Rius J.E."/>
            <person name="Zarowiecki M."/>
            <person name="Berriman M."/>
            <person name="Jones J.T."/>
            <person name="Urwin P.E."/>
        </authorList>
    </citation>
    <scope>NUCLEOTIDE SEQUENCE [LARGE SCALE GENOMIC DNA]</scope>
    <source>
        <strain evidence="1">Lindley</strain>
    </source>
</reference>
<organism evidence="1 2">
    <name type="scientific">Globodera pallida</name>
    <name type="common">Potato cyst nematode worm</name>
    <name type="synonym">Heterodera pallida</name>
    <dbReference type="NCBI Taxonomy" id="36090"/>
    <lineage>
        <taxon>Eukaryota</taxon>
        <taxon>Metazoa</taxon>
        <taxon>Ecdysozoa</taxon>
        <taxon>Nematoda</taxon>
        <taxon>Chromadorea</taxon>
        <taxon>Rhabditida</taxon>
        <taxon>Tylenchina</taxon>
        <taxon>Tylenchomorpha</taxon>
        <taxon>Tylenchoidea</taxon>
        <taxon>Heteroderidae</taxon>
        <taxon>Heteroderinae</taxon>
        <taxon>Globodera</taxon>
    </lineage>
</organism>
<reference evidence="2" key="3">
    <citation type="submission" date="2016-06" db="UniProtKB">
        <authorList>
            <consortium name="WormBaseParasite"/>
        </authorList>
    </citation>
    <scope>IDENTIFICATION</scope>
</reference>
<dbReference type="AlphaFoldDB" id="A0A183BID8"/>
<evidence type="ECO:0000313" key="2">
    <source>
        <dbReference type="WBParaSite" id="GPLIN_000036700"/>
    </source>
</evidence>